<dbReference type="Proteomes" id="UP001166191">
    <property type="component" value="Unassembled WGS sequence"/>
</dbReference>
<dbReference type="NCBIfam" id="TIGR02163">
    <property type="entry name" value="napH"/>
    <property type="match status" value="1"/>
</dbReference>
<keyword evidence="12" id="KW-0812">Transmembrane</keyword>
<name>A0ABS6AJF7_9RHOB</name>
<sequence>MIGWWISDSRRPGVEAHGLLRAHKWWVLRRISQISVLGLFMLGPLAGIWIVRGNFAASNIGGLVTLADPYILLQGLAGGTSPATPVVTGALIILVAYLILGGRVYCGWVCPVNIVTDTAHWLRERTGLTRDRKLDRRTRLVILAATLLASFVTGTVAWEFVNPVSLLQRAMIGGIGFGWAIIVAVFLLDLLVSRRAWCSHLCPVGAFYGLLGRGAVLRVSAANRSACTDCGACFNVCPEPHVIVPALKGRGSPLILSGDCQNCGGCIDACPVDVFRMSQRWAEAGAPTTGTGPRDDAPPGPAAGRDPL</sequence>
<keyword evidence="1" id="KW-0813">Transport</keyword>
<dbReference type="EMBL" id="JAHKNG010000018">
    <property type="protein sequence ID" value="MBU3030725.1"/>
    <property type="molecule type" value="Genomic_DNA"/>
</dbReference>
<evidence type="ECO:0000313" key="14">
    <source>
        <dbReference type="EMBL" id="MBU3030725.1"/>
    </source>
</evidence>
<evidence type="ECO:0000256" key="6">
    <source>
        <dbReference type="ARBA" id="ARBA00022801"/>
    </source>
</evidence>
<organism evidence="14 15">
    <name type="scientific">Paracoccus marinaquae</name>
    <dbReference type="NCBI Taxonomy" id="2841926"/>
    <lineage>
        <taxon>Bacteria</taxon>
        <taxon>Pseudomonadati</taxon>
        <taxon>Pseudomonadota</taxon>
        <taxon>Alphaproteobacteria</taxon>
        <taxon>Rhodobacterales</taxon>
        <taxon>Paracoccaceae</taxon>
        <taxon>Paracoccus</taxon>
    </lineage>
</organism>
<evidence type="ECO:0000256" key="9">
    <source>
        <dbReference type="ARBA" id="ARBA00023004"/>
    </source>
</evidence>
<feature type="domain" description="4Fe-4S ferredoxin-type" evidence="13">
    <location>
        <begin position="217"/>
        <end position="248"/>
    </location>
</feature>
<keyword evidence="9" id="KW-0408">Iron</keyword>
<dbReference type="InterPro" id="IPR017900">
    <property type="entry name" value="4Fe4S_Fe_S_CS"/>
</dbReference>
<gene>
    <name evidence="14" type="primary">napH</name>
    <name evidence="14" type="ORF">KNW02_11435</name>
</gene>
<evidence type="ECO:0000256" key="2">
    <source>
        <dbReference type="ARBA" id="ARBA00022485"/>
    </source>
</evidence>
<keyword evidence="15" id="KW-1185">Reference proteome</keyword>
<dbReference type="InterPro" id="IPR051684">
    <property type="entry name" value="Electron_Trans/Redox"/>
</dbReference>
<evidence type="ECO:0000256" key="8">
    <source>
        <dbReference type="ARBA" id="ARBA00022982"/>
    </source>
</evidence>
<dbReference type="PROSITE" id="PS00198">
    <property type="entry name" value="4FE4S_FER_1"/>
    <property type="match status" value="2"/>
</dbReference>
<feature type="transmembrane region" description="Helical" evidence="12">
    <location>
        <begin position="170"/>
        <end position="192"/>
    </location>
</feature>
<feature type="transmembrane region" description="Helical" evidence="12">
    <location>
        <begin position="71"/>
        <end position="100"/>
    </location>
</feature>
<proteinExistence type="predicted"/>
<evidence type="ECO:0000256" key="7">
    <source>
        <dbReference type="ARBA" id="ARBA00022825"/>
    </source>
</evidence>
<dbReference type="InterPro" id="IPR023828">
    <property type="entry name" value="Peptidase_S8_Ser-AS"/>
</dbReference>
<dbReference type="RefSeq" id="WP_216033401.1">
    <property type="nucleotide sequence ID" value="NZ_JAHKNG010000018.1"/>
</dbReference>
<keyword evidence="2" id="KW-0004">4Fe-4S</keyword>
<evidence type="ECO:0000259" key="13">
    <source>
        <dbReference type="PROSITE" id="PS51379"/>
    </source>
</evidence>
<evidence type="ECO:0000256" key="1">
    <source>
        <dbReference type="ARBA" id="ARBA00022448"/>
    </source>
</evidence>
<dbReference type="PROSITE" id="PS00138">
    <property type="entry name" value="SUBTILASE_SER"/>
    <property type="match status" value="1"/>
</dbReference>
<dbReference type="InterPro" id="IPR017896">
    <property type="entry name" value="4Fe4S_Fe-S-bd"/>
</dbReference>
<feature type="transmembrane region" description="Helical" evidence="12">
    <location>
        <begin position="31"/>
        <end position="51"/>
    </location>
</feature>
<dbReference type="PANTHER" id="PTHR30176:SF3">
    <property type="entry name" value="FERREDOXIN-TYPE PROTEIN NAPH"/>
    <property type="match status" value="1"/>
</dbReference>
<dbReference type="PROSITE" id="PS51379">
    <property type="entry name" value="4FE4S_FER_2"/>
    <property type="match status" value="2"/>
</dbReference>
<evidence type="ECO:0000256" key="10">
    <source>
        <dbReference type="ARBA" id="ARBA00023014"/>
    </source>
</evidence>
<reference evidence="14" key="1">
    <citation type="submission" date="2021-06" db="EMBL/GenBank/DDBJ databases">
        <title>Paracoccus bacterium XHP0099 sp. nov., isolated from the surface waters of the Yellow Sea.</title>
        <authorList>
            <person name="Xue H."/>
            <person name="Zhang D."/>
        </authorList>
    </citation>
    <scope>NUCLEOTIDE SEQUENCE</scope>
    <source>
        <strain evidence="14">XHP0099</strain>
    </source>
</reference>
<keyword evidence="10" id="KW-0411">Iron-sulfur</keyword>
<dbReference type="Pfam" id="PF13237">
    <property type="entry name" value="Fer4_10"/>
    <property type="match status" value="1"/>
</dbReference>
<evidence type="ECO:0000256" key="12">
    <source>
        <dbReference type="SAM" id="Phobius"/>
    </source>
</evidence>
<evidence type="ECO:0000256" key="11">
    <source>
        <dbReference type="SAM" id="MobiDB-lite"/>
    </source>
</evidence>
<evidence type="ECO:0000256" key="5">
    <source>
        <dbReference type="ARBA" id="ARBA00022737"/>
    </source>
</evidence>
<keyword evidence="6" id="KW-0378">Hydrolase</keyword>
<evidence type="ECO:0000256" key="4">
    <source>
        <dbReference type="ARBA" id="ARBA00022723"/>
    </source>
</evidence>
<keyword evidence="4" id="KW-0479">Metal-binding</keyword>
<keyword evidence="5" id="KW-0677">Repeat</keyword>
<keyword evidence="12" id="KW-1133">Transmembrane helix</keyword>
<dbReference type="InterPro" id="IPR011886">
    <property type="entry name" value="NapH_MauN"/>
</dbReference>
<dbReference type="PANTHER" id="PTHR30176">
    <property type="entry name" value="FERREDOXIN-TYPE PROTEIN NAPH"/>
    <property type="match status" value="1"/>
</dbReference>
<feature type="region of interest" description="Disordered" evidence="11">
    <location>
        <begin position="284"/>
        <end position="308"/>
    </location>
</feature>
<dbReference type="Pfam" id="PF12801">
    <property type="entry name" value="Fer4_5"/>
    <property type="match status" value="2"/>
</dbReference>
<comment type="caution">
    <text evidence="14">The sequence shown here is derived from an EMBL/GenBank/DDBJ whole genome shotgun (WGS) entry which is preliminary data.</text>
</comment>
<protein>
    <submittedName>
        <fullName evidence="14">Quinol dehydrogenase ferredoxin subunit NapH</fullName>
    </submittedName>
</protein>
<feature type="domain" description="4Fe-4S ferredoxin-type" evidence="13">
    <location>
        <begin position="251"/>
        <end position="280"/>
    </location>
</feature>
<evidence type="ECO:0000313" key="15">
    <source>
        <dbReference type="Proteomes" id="UP001166191"/>
    </source>
</evidence>
<feature type="transmembrane region" description="Helical" evidence="12">
    <location>
        <begin position="140"/>
        <end position="158"/>
    </location>
</feature>
<dbReference type="NCBIfam" id="NF007013">
    <property type="entry name" value="PRK09477.1"/>
    <property type="match status" value="1"/>
</dbReference>
<accession>A0ABS6AJF7</accession>
<keyword evidence="8" id="KW-0249">Electron transport</keyword>
<keyword evidence="12" id="KW-0472">Membrane</keyword>
<evidence type="ECO:0000256" key="3">
    <source>
        <dbReference type="ARBA" id="ARBA00022670"/>
    </source>
</evidence>
<keyword evidence="3" id="KW-0645">Protease</keyword>
<keyword evidence="7" id="KW-0720">Serine protease</keyword>